<reference evidence="1" key="1">
    <citation type="journal article" date="2020" name="bioRxiv">
        <title>Chromosome-level reference genome of the European wasp spider Argiope bruennichi: a resource for studies on range expansion and evolutionary adaptation.</title>
        <authorList>
            <person name="Sheffer M.M."/>
            <person name="Hoppe A."/>
            <person name="Krehenwinkel H."/>
            <person name="Uhl G."/>
            <person name="Kuss A.W."/>
            <person name="Jensen L."/>
            <person name="Jensen C."/>
            <person name="Gillespie R.G."/>
            <person name="Hoff K.J."/>
            <person name="Prost S."/>
        </authorList>
    </citation>
    <scope>NUCLEOTIDE SEQUENCE</scope>
</reference>
<proteinExistence type="predicted"/>
<comment type="caution">
    <text evidence="1">The sequence shown here is derived from an EMBL/GenBank/DDBJ whole genome shotgun (WGS) entry which is preliminary data.</text>
</comment>
<protein>
    <submittedName>
        <fullName evidence="1">Uncharacterized protein</fullName>
    </submittedName>
</protein>
<dbReference type="EMBL" id="JABXBU010002228">
    <property type="protein sequence ID" value="KAF8771998.1"/>
    <property type="molecule type" value="Genomic_DNA"/>
</dbReference>
<accession>A0A8T0EKX5</accession>
<dbReference type="AlphaFoldDB" id="A0A8T0EKX5"/>
<evidence type="ECO:0000313" key="2">
    <source>
        <dbReference type="Proteomes" id="UP000807504"/>
    </source>
</evidence>
<gene>
    <name evidence="1" type="ORF">HNY73_019351</name>
</gene>
<organism evidence="1 2">
    <name type="scientific">Argiope bruennichi</name>
    <name type="common">Wasp spider</name>
    <name type="synonym">Aranea bruennichi</name>
    <dbReference type="NCBI Taxonomy" id="94029"/>
    <lineage>
        <taxon>Eukaryota</taxon>
        <taxon>Metazoa</taxon>
        <taxon>Ecdysozoa</taxon>
        <taxon>Arthropoda</taxon>
        <taxon>Chelicerata</taxon>
        <taxon>Arachnida</taxon>
        <taxon>Araneae</taxon>
        <taxon>Araneomorphae</taxon>
        <taxon>Entelegynae</taxon>
        <taxon>Araneoidea</taxon>
        <taxon>Araneidae</taxon>
        <taxon>Argiope</taxon>
    </lineage>
</organism>
<dbReference type="Proteomes" id="UP000807504">
    <property type="component" value="Unassembled WGS sequence"/>
</dbReference>
<name>A0A8T0EKX5_ARGBR</name>
<sequence length="95" mass="10823">MEHGEGCDSCVSNPNLKTNALFADAIVKKYTRSGRCIKTSEILDLLNCVSYRFECFIDPQREEGMFPKQSSKNPKRNCNELNPPKGLERWLLKVA</sequence>
<evidence type="ECO:0000313" key="1">
    <source>
        <dbReference type="EMBL" id="KAF8771998.1"/>
    </source>
</evidence>
<keyword evidence="2" id="KW-1185">Reference proteome</keyword>
<reference evidence="1" key="2">
    <citation type="submission" date="2020-06" db="EMBL/GenBank/DDBJ databases">
        <authorList>
            <person name="Sheffer M."/>
        </authorList>
    </citation>
    <scope>NUCLEOTIDE SEQUENCE</scope>
</reference>